<sequence>MNSFMTFFKIEAKLVWKSIDILIFGILFPIILGSIFGYTLSKDSAGSGASNFDLSYASVITIGILATGVMGLSLTLADYRHRGILQRLQVTPVSPLQIVIAQGLVQMIAAVISFIGVTLVYLFAFGYELQGSWPLFLISYLYVLISMFSIGTLIGSLVRDTKSANLWSSAAYFSMLLFSGATIPYEIMPSFLQWGMDVFPLAHGIHLLKDVSTGADLSNSLLHIGILGMCIILSMGITIRYFRWK</sequence>
<evidence type="ECO:0000313" key="7">
    <source>
        <dbReference type="EMBL" id="WDH82595.1"/>
    </source>
</evidence>
<evidence type="ECO:0000313" key="10">
    <source>
        <dbReference type="Proteomes" id="UP001221519"/>
    </source>
</evidence>
<feature type="transmembrane region" description="Helical" evidence="5">
    <location>
        <begin position="170"/>
        <end position="188"/>
    </location>
</feature>
<proteinExistence type="predicted"/>
<dbReference type="AlphaFoldDB" id="A0AAX3MYC4"/>
<dbReference type="Pfam" id="PF12698">
    <property type="entry name" value="ABC2_membrane_3"/>
    <property type="match status" value="1"/>
</dbReference>
<feature type="transmembrane region" description="Helical" evidence="5">
    <location>
        <begin position="55"/>
        <end position="77"/>
    </location>
</feature>
<evidence type="ECO:0000256" key="1">
    <source>
        <dbReference type="ARBA" id="ARBA00004141"/>
    </source>
</evidence>
<dbReference type="Proteomes" id="UP001221519">
    <property type="component" value="Chromosome"/>
</dbReference>
<dbReference type="InterPro" id="IPR013525">
    <property type="entry name" value="ABC2_TM"/>
</dbReference>
<keyword evidence="4 5" id="KW-0472">Membrane</keyword>
<dbReference type="EMBL" id="CP118108">
    <property type="protein sequence ID" value="WDI02340.1"/>
    <property type="molecule type" value="Genomic_DNA"/>
</dbReference>
<comment type="subcellular location">
    <subcellularLocation>
        <location evidence="1">Membrane</location>
        <topology evidence="1">Multi-pass membrane protein</topology>
    </subcellularLocation>
</comment>
<accession>A0AAX3MYC4</accession>
<keyword evidence="10" id="KW-1185">Reference proteome</keyword>
<evidence type="ECO:0000313" key="9">
    <source>
        <dbReference type="Proteomes" id="UP001220962"/>
    </source>
</evidence>
<dbReference type="InterPro" id="IPR047817">
    <property type="entry name" value="ABC2_TM_bact-type"/>
</dbReference>
<feature type="transmembrane region" description="Helical" evidence="5">
    <location>
        <begin position="221"/>
        <end position="242"/>
    </location>
</feature>
<evidence type="ECO:0000256" key="2">
    <source>
        <dbReference type="ARBA" id="ARBA00022692"/>
    </source>
</evidence>
<evidence type="ECO:0000259" key="6">
    <source>
        <dbReference type="PROSITE" id="PS51012"/>
    </source>
</evidence>
<dbReference type="PANTHER" id="PTHR43027:SF2">
    <property type="entry name" value="TRANSPORT PERMEASE PROTEIN"/>
    <property type="match status" value="1"/>
</dbReference>
<protein>
    <submittedName>
        <fullName evidence="7">ABC transporter permease</fullName>
    </submittedName>
</protein>
<dbReference type="PROSITE" id="PS51012">
    <property type="entry name" value="ABC_TM2"/>
    <property type="match status" value="1"/>
</dbReference>
<keyword evidence="2 5" id="KW-0812">Transmembrane</keyword>
<dbReference type="GO" id="GO:0043190">
    <property type="term" value="C:ATP-binding cassette (ABC) transporter complex"/>
    <property type="evidence" value="ECO:0007669"/>
    <property type="project" value="InterPro"/>
</dbReference>
<feature type="domain" description="ABC transmembrane type-2" evidence="6">
    <location>
        <begin position="20"/>
        <end position="245"/>
    </location>
</feature>
<dbReference type="RefSeq" id="WP_047912659.1">
    <property type="nucleotide sequence ID" value="NZ_CP118101.1"/>
</dbReference>
<evidence type="ECO:0000256" key="5">
    <source>
        <dbReference type="SAM" id="Phobius"/>
    </source>
</evidence>
<dbReference type="GO" id="GO:0140359">
    <property type="term" value="F:ABC-type transporter activity"/>
    <property type="evidence" value="ECO:0007669"/>
    <property type="project" value="InterPro"/>
</dbReference>
<keyword evidence="3 5" id="KW-1133">Transmembrane helix</keyword>
<dbReference type="EMBL" id="CP118101">
    <property type="protein sequence ID" value="WDH82595.1"/>
    <property type="molecule type" value="Genomic_DNA"/>
</dbReference>
<dbReference type="InterPro" id="IPR000412">
    <property type="entry name" value="ABC_2_transport"/>
</dbReference>
<reference evidence="7 10" key="1">
    <citation type="submission" date="2023-02" db="EMBL/GenBank/DDBJ databases">
        <title>Pathogen: clinical or host-associated sample.</title>
        <authorList>
            <person name="Hergert J."/>
            <person name="Casey R."/>
            <person name="Wagner J."/>
            <person name="Young E.L."/>
            <person name="Oakeson K.F."/>
        </authorList>
    </citation>
    <scope>NUCLEOTIDE SEQUENCE</scope>
    <source>
        <strain evidence="8 10">2022CK-00829</strain>
        <strain evidence="7">2022CK-00830</strain>
    </source>
</reference>
<evidence type="ECO:0000256" key="4">
    <source>
        <dbReference type="ARBA" id="ARBA00023136"/>
    </source>
</evidence>
<dbReference type="PIRSF" id="PIRSF006648">
    <property type="entry name" value="DrrB"/>
    <property type="match status" value="1"/>
</dbReference>
<feature type="transmembrane region" description="Helical" evidence="5">
    <location>
        <begin position="21"/>
        <end position="40"/>
    </location>
</feature>
<name>A0AAX3MYC4_9BACL</name>
<dbReference type="InterPro" id="IPR052902">
    <property type="entry name" value="ABC-2_transporter"/>
</dbReference>
<gene>
    <name evidence="7" type="ORF">PUW23_24650</name>
    <name evidence="8" type="ORF">PUW25_24640</name>
</gene>
<dbReference type="PANTHER" id="PTHR43027">
    <property type="entry name" value="DOXORUBICIN RESISTANCE ABC TRANSPORTER PERMEASE PROTEIN DRRC-RELATED"/>
    <property type="match status" value="1"/>
</dbReference>
<dbReference type="Proteomes" id="UP001220962">
    <property type="component" value="Chromosome"/>
</dbReference>
<organism evidence="7 9">
    <name type="scientific">Paenibacillus urinalis</name>
    <dbReference type="NCBI Taxonomy" id="521520"/>
    <lineage>
        <taxon>Bacteria</taxon>
        <taxon>Bacillati</taxon>
        <taxon>Bacillota</taxon>
        <taxon>Bacilli</taxon>
        <taxon>Bacillales</taxon>
        <taxon>Paenibacillaceae</taxon>
        <taxon>Paenibacillus</taxon>
    </lineage>
</organism>
<evidence type="ECO:0000313" key="8">
    <source>
        <dbReference type="EMBL" id="WDI02340.1"/>
    </source>
</evidence>
<feature type="transmembrane region" description="Helical" evidence="5">
    <location>
        <begin position="98"/>
        <end position="123"/>
    </location>
</feature>
<evidence type="ECO:0000256" key="3">
    <source>
        <dbReference type="ARBA" id="ARBA00022989"/>
    </source>
</evidence>
<feature type="transmembrane region" description="Helical" evidence="5">
    <location>
        <begin position="135"/>
        <end position="158"/>
    </location>
</feature>